<dbReference type="AlphaFoldDB" id="A0A0J1BJ85"/>
<dbReference type="PATRIC" id="fig|595434.4.peg.1284"/>
<protein>
    <submittedName>
        <fullName evidence="2">Signal peptide protein</fullName>
    </submittedName>
</protein>
<comment type="caution">
    <text evidence="2">The sequence shown here is derived from an EMBL/GenBank/DDBJ whole genome shotgun (WGS) entry which is preliminary data.</text>
</comment>
<dbReference type="EMBL" id="LECT01000014">
    <property type="protein sequence ID" value="KLU06582.1"/>
    <property type="molecule type" value="Genomic_DNA"/>
</dbReference>
<accession>A0A0J1BJ85</accession>
<sequence length="131" mass="14460">MKRLALVLGIAACFSTPSFAISEFGKQWKADYITEDTDSDFVKATRKAGCNLCHVKGAPEKKEARNEYGRALQKLLDKKDFPKEYFKEHPEEAAAKITAAFKKVAEVKSTDGKTFGEKIKANELPATDAGL</sequence>
<proteinExistence type="predicted"/>
<gene>
    <name evidence="2" type="ORF">RISK_001337</name>
</gene>
<evidence type="ECO:0000313" key="3">
    <source>
        <dbReference type="Proteomes" id="UP000036367"/>
    </source>
</evidence>
<evidence type="ECO:0000313" key="2">
    <source>
        <dbReference type="EMBL" id="KLU06582.1"/>
    </source>
</evidence>
<feature type="chain" id="PRO_5005248231" evidence="1">
    <location>
        <begin position="21"/>
        <end position="131"/>
    </location>
</feature>
<organism evidence="2 3">
    <name type="scientific">Rhodopirellula islandica</name>
    <dbReference type="NCBI Taxonomy" id="595434"/>
    <lineage>
        <taxon>Bacteria</taxon>
        <taxon>Pseudomonadati</taxon>
        <taxon>Planctomycetota</taxon>
        <taxon>Planctomycetia</taxon>
        <taxon>Pirellulales</taxon>
        <taxon>Pirellulaceae</taxon>
        <taxon>Rhodopirellula</taxon>
    </lineage>
</organism>
<evidence type="ECO:0000256" key="1">
    <source>
        <dbReference type="SAM" id="SignalP"/>
    </source>
</evidence>
<reference evidence="2" key="1">
    <citation type="submission" date="2015-05" db="EMBL/GenBank/DDBJ databases">
        <title>Permanent draft genome of Rhodopirellula islandicus K833.</title>
        <authorList>
            <person name="Kizina J."/>
            <person name="Richter M."/>
            <person name="Glockner F.O."/>
            <person name="Harder J."/>
        </authorList>
    </citation>
    <scope>NUCLEOTIDE SEQUENCE [LARGE SCALE GENOMIC DNA]</scope>
    <source>
        <strain evidence="2">K833</strain>
    </source>
</reference>
<dbReference type="Proteomes" id="UP000036367">
    <property type="component" value="Unassembled WGS sequence"/>
</dbReference>
<dbReference type="OrthoDB" id="281947at2"/>
<dbReference type="STRING" id="595434.RISK_001337"/>
<keyword evidence="3" id="KW-1185">Reference proteome</keyword>
<name>A0A0J1BJ85_RHOIS</name>
<dbReference type="RefSeq" id="WP_047813265.1">
    <property type="nucleotide sequence ID" value="NZ_LECT01000014.1"/>
</dbReference>
<feature type="signal peptide" evidence="1">
    <location>
        <begin position="1"/>
        <end position="20"/>
    </location>
</feature>
<keyword evidence="1" id="KW-0732">Signal</keyword>